<protein>
    <recommendedName>
        <fullName evidence="4">DUF2382 domain-containing protein</fullName>
    </recommendedName>
</protein>
<comment type="caution">
    <text evidence="2">The sequence shown here is derived from an EMBL/GenBank/DDBJ whole genome shotgun (WGS) entry which is preliminary data.</text>
</comment>
<feature type="region of interest" description="Disordered" evidence="1">
    <location>
        <begin position="230"/>
        <end position="312"/>
    </location>
</feature>
<feature type="region of interest" description="Disordered" evidence="1">
    <location>
        <begin position="1"/>
        <end position="33"/>
    </location>
</feature>
<organism evidence="2 3">
    <name type="scientific">Halomarina halobia</name>
    <dbReference type="NCBI Taxonomy" id="3033386"/>
    <lineage>
        <taxon>Archaea</taxon>
        <taxon>Methanobacteriati</taxon>
        <taxon>Methanobacteriota</taxon>
        <taxon>Stenosarchaea group</taxon>
        <taxon>Halobacteria</taxon>
        <taxon>Halobacteriales</taxon>
        <taxon>Natronomonadaceae</taxon>
        <taxon>Halomarina</taxon>
    </lineage>
</organism>
<dbReference type="EMBL" id="JBHTBF010000003">
    <property type="protein sequence ID" value="MFC7318428.1"/>
    <property type="molecule type" value="Genomic_DNA"/>
</dbReference>
<evidence type="ECO:0000313" key="3">
    <source>
        <dbReference type="Proteomes" id="UP001596547"/>
    </source>
</evidence>
<evidence type="ECO:0000256" key="1">
    <source>
        <dbReference type="SAM" id="MobiDB-lite"/>
    </source>
</evidence>
<feature type="compositionally biased region" description="Polar residues" evidence="1">
    <location>
        <begin position="273"/>
        <end position="286"/>
    </location>
</feature>
<feature type="compositionally biased region" description="Basic and acidic residues" evidence="1">
    <location>
        <begin position="1"/>
        <end position="16"/>
    </location>
</feature>
<dbReference type="Proteomes" id="UP001596547">
    <property type="component" value="Unassembled WGS sequence"/>
</dbReference>
<dbReference type="AlphaFoldDB" id="A0ABD6ADM0"/>
<feature type="compositionally biased region" description="Acidic residues" evidence="1">
    <location>
        <begin position="17"/>
        <end position="26"/>
    </location>
</feature>
<proteinExistence type="predicted"/>
<feature type="compositionally biased region" description="Low complexity" evidence="1">
    <location>
        <begin position="238"/>
        <end position="264"/>
    </location>
</feature>
<reference evidence="2 3" key="1">
    <citation type="journal article" date="2019" name="Int. J. Syst. Evol. Microbiol.">
        <title>The Global Catalogue of Microorganisms (GCM) 10K type strain sequencing project: providing services to taxonomists for standard genome sequencing and annotation.</title>
        <authorList>
            <consortium name="The Broad Institute Genomics Platform"/>
            <consortium name="The Broad Institute Genome Sequencing Center for Infectious Disease"/>
            <person name="Wu L."/>
            <person name="Ma J."/>
        </authorList>
    </citation>
    <scope>NUCLEOTIDE SEQUENCE [LARGE SCALE GENOMIC DNA]</scope>
    <source>
        <strain evidence="2 3">PSR21</strain>
    </source>
</reference>
<gene>
    <name evidence="2" type="ORF">ACFQPE_16740</name>
</gene>
<name>A0ABD6ADM0_9EURY</name>
<evidence type="ECO:0008006" key="4">
    <source>
        <dbReference type="Google" id="ProtNLM"/>
    </source>
</evidence>
<keyword evidence="3" id="KW-1185">Reference proteome</keyword>
<sequence length="380" mass="40360">MPNDRSTPDDEQRRAEEELDEAEEIERTETVSARATVHSEIVDTEILERTPVDTEIVSQEIVGISIVDGEGGGVDPSELRTDASTAEAPLGLESTTGAGIDRGTHIAFEIDEASVVTEEVVERMLVESEVVTEDIEEETVVESGEVDIADLDEEVDDFIRAESVLEMLDDELIAAEFLKDDVIETEFTERKTIERDVARRKIVTAEVTEISEIDEEEIDVEVIESEIVEGEDLGGRSGAMTGSTSGTAAGTGAESSEGESPTAGDESTMGEPASTTGEPGSATPSTGVEGGPVAGESTTTLSDGDIGKEVVDTSGEKVGMIVDVRDGTGYVDPHPSITDKIKATLGMSSDHEGDDDTFALDSGRIEEVTGDKVTVFHSER</sequence>
<accession>A0ABD6ADM0</accession>
<evidence type="ECO:0000313" key="2">
    <source>
        <dbReference type="EMBL" id="MFC7318428.1"/>
    </source>
</evidence>
<dbReference type="RefSeq" id="WP_276305781.1">
    <property type="nucleotide sequence ID" value="NZ_CP119993.1"/>
</dbReference>
<dbReference type="GeneID" id="79317392"/>